<evidence type="ECO:0000256" key="1">
    <source>
        <dbReference type="SAM" id="SignalP"/>
    </source>
</evidence>
<gene>
    <name evidence="3" type="ORF">GCM10009760_40570</name>
</gene>
<sequence>MKPLRTTVVAATLTLAALLGAAPAQADVPAAQGLLQAGAAKGVADGYPAVVGLVRNGDTTQYVSAGVKDVGTRTPADPKAQFRIGSNTKAFTSTVLLQLEAEGRLSLDDTVAKWLPGAVNANGYDGSRITVRELLNHTSGLPDYANGAFGLQYALNTQPNQRWAPQALVDLALKQAPVGAPGQRWSYANTNYVLAGMVIQAVTGNDAAAEIQSRIITPLGLTGTSFPTSDPTLHGNYLHGYQYPVGFPFLMLDETVSDVQIYGAAGAMVSTADDLATFDRALLTGKLLPPAQEAELKTTVPMGGSAVAGYGLGIAHVQMACGQWAWTHTGAVLGYYSTWYSSDDGSKQAVLANTEFHMIDSPATRGQVDTGTAQANAFCAL</sequence>
<comment type="caution">
    <text evidence="3">The sequence shown here is derived from an EMBL/GenBank/DDBJ whole genome shotgun (WGS) entry which is preliminary data.</text>
</comment>
<protein>
    <submittedName>
        <fullName evidence="3">Serine hydrolase domain-containing protein</fullName>
    </submittedName>
</protein>
<keyword evidence="1" id="KW-0732">Signal</keyword>
<evidence type="ECO:0000259" key="2">
    <source>
        <dbReference type="Pfam" id="PF00144"/>
    </source>
</evidence>
<accession>A0ABN2ZVJ4</accession>
<feature type="signal peptide" evidence="1">
    <location>
        <begin position="1"/>
        <end position="26"/>
    </location>
</feature>
<keyword evidence="3" id="KW-0378">Hydrolase</keyword>
<dbReference type="RefSeq" id="WP_344467051.1">
    <property type="nucleotide sequence ID" value="NZ_BAAANT010000024.1"/>
</dbReference>
<dbReference type="SUPFAM" id="SSF56601">
    <property type="entry name" value="beta-lactamase/transpeptidase-like"/>
    <property type="match status" value="1"/>
</dbReference>
<dbReference type="Gene3D" id="3.40.710.10">
    <property type="entry name" value="DD-peptidase/beta-lactamase superfamily"/>
    <property type="match status" value="1"/>
</dbReference>
<dbReference type="InterPro" id="IPR050491">
    <property type="entry name" value="AmpC-like"/>
</dbReference>
<dbReference type="InterPro" id="IPR001466">
    <property type="entry name" value="Beta-lactam-related"/>
</dbReference>
<dbReference type="PANTHER" id="PTHR46825">
    <property type="entry name" value="D-ALANYL-D-ALANINE-CARBOXYPEPTIDASE/ENDOPEPTIDASE AMPH"/>
    <property type="match status" value="1"/>
</dbReference>
<keyword evidence="4" id="KW-1185">Reference proteome</keyword>
<dbReference type="InterPro" id="IPR012338">
    <property type="entry name" value="Beta-lactam/transpept-like"/>
</dbReference>
<dbReference type="Pfam" id="PF00144">
    <property type="entry name" value="Beta-lactamase"/>
    <property type="match status" value="1"/>
</dbReference>
<evidence type="ECO:0000313" key="4">
    <source>
        <dbReference type="Proteomes" id="UP001422759"/>
    </source>
</evidence>
<dbReference type="EMBL" id="BAAANT010000024">
    <property type="protein sequence ID" value="GAA2148471.1"/>
    <property type="molecule type" value="Genomic_DNA"/>
</dbReference>
<name>A0ABN2ZVJ4_9ACTN</name>
<dbReference type="Proteomes" id="UP001422759">
    <property type="component" value="Unassembled WGS sequence"/>
</dbReference>
<reference evidence="3 4" key="1">
    <citation type="journal article" date="2019" name="Int. J. Syst. Evol. Microbiol.">
        <title>The Global Catalogue of Microorganisms (GCM) 10K type strain sequencing project: providing services to taxonomists for standard genome sequencing and annotation.</title>
        <authorList>
            <consortium name="The Broad Institute Genomics Platform"/>
            <consortium name="The Broad Institute Genome Sequencing Center for Infectious Disease"/>
            <person name="Wu L."/>
            <person name="Ma J."/>
        </authorList>
    </citation>
    <scope>NUCLEOTIDE SEQUENCE [LARGE SCALE GENOMIC DNA]</scope>
    <source>
        <strain evidence="3 4">JCM 14560</strain>
    </source>
</reference>
<feature type="chain" id="PRO_5047319224" evidence="1">
    <location>
        <begin position="27"/>
        <end position="381"/>
    </location>
</feature>
<dbReference type="GO" id="GO:0016787">
    <property type="term" value="F:hydrolase activity"/>
    <property type="evidence" value="ECO:0007669"/>
    <property type="project" value="UniProtKB-KW"/>
</dbReference>
<proteinExistence type="predicted"/>
<dbReference type="PANTHER" id="PTHR46825:SF7">
    <property type="entry name" value="D-ALANYL-D-ALANINE CARBOXYPEPTIDASE"/>
    <property type="match status" value="1"/>
</dbReference>
<organism evidence="3 4">
    <name type="scientific">Kitasatospora kazusensis</name>
    <dbReference type="NCBI Taxonomy" id="407974"/>
    <lineage>
        <taxon>Bacteria</taxon>
        <taxon>Bacillati</taxon>
        <taxon>Actinomycetota</taxon>
        <taxon>Actinomycetes</taxon>
        <taxon>Kitasatosporales</taxon>
        <taxon>Streptomycetaceae</taxon>
        <taxon>Kitasatospora</taxon>
    </lineage>
</organism>
<evidence type="ECO:0000313" key="3">
    <source>
        <dbReference type="EMBL" id="GAA2148471.1"/>
    </source>
</evidence>
<feature type="domain" description="Beta-lactamase-related" evidence="2">
    <location>
        <begin position="49"/>
        <end position="355"/>
    </location>
</feature>